<protein>
    <recommendedName>
        <fullName evidence="2">RBR-type E3 ubiquitin transferase</fullName>
        <ecNumber evidence="2">2.3.2.31</ecNumber>
    </recommendedName>
</protein>
<feature type="domain" description="RING-type" evidence="11">
    <location>
        <begin position="475"/>
        <end position="519"/>
    </location>
</feature>
<dbReference type="GO" id="GO:0061630">
    <property type="term" value="F:ubiquitin protein ligase activity"/>
    <property type="evidence" value="ECO:0007669"/>
    <property type="project" value="UniProtKB-EC"/>
</dbReference>
<evidence type="ECO:0000313" key="15">
    <source>
        <dbReference type="Proteomes" id="UP001295423"/>
    </source>
</evidence>
<dbReference type="InterPro" id="IPR031127">
    <property type="entry name" value="E3_UB_ligase_RBR"/>
</dbReference>
<evidence type="ECO:0000256" key="7">
    <source>
        <dbReference type="ARBA" id="ARBA00022786"/>
    </source>
</evidence>
<feature type="compositionally biased region" description="Acidic residues" evidence="10">
    <location>
        <begin position="275"/>
        <end position="285"/>
    </location>
</feature>
<dbReference type="InterPro" id="IPR017907">
    <property type="entry name" value="Znf_RING_CS"/>
</dbReference>
<evidence type="ECO:0000256" key="2">
    <source>
        <dbReference type="ARBA" id="ARBA00012251"/>
    </source>
</evidence>
<dbReference type="Pfam" id="PF01485">
    <property type="entry name" value="IBR"/>
    <property type="match status" value="1"/>
</dbReference>
<sequence>MELSHAERPPPSTWTATDVQQWAVDMRLAQEAVVGLSENQIDGATLITLSKSELREDLGIKSLAARRHLLDLIRSLQIQNETSDFSAAMDVHDEEIRRFAAIQVSNNSAGADAAAIGHTVNMINPTHLAIAHELDSDAQRQRQVISDHLLACRIQRDLQRGLPAYEDAQTAHEEQQRLNALFQREEQDYIYAESLATGRERAHVQSRRQRETAEPQPIPPAAVVGGNERAIPSTASRVATLFGLSMKVCADNKVNVAQAFSTGKVKPITTPALVSDDDDDDDNDNDGGGGVKYRYHNKNTQEDKRKPAPMPKGLHNLPFVDQCSVCFDKNVKGYHLACEHRQCIPCTRRLFKTGLKDNTLLPLRCCEVPIDMSIAKDLLKEKEANLILQRVEELGAANKMYCPTCNSFLNLDLVDASQSVTVQCSCKTHLCVACKTTAHPGISCRQHQRQRLNDSSDDGRALFLALSRDKGWKQCPKCSEMIELRSGCNHMTCANCRHEFCYKCLEKWSTGNGQCTSGRCELWDENRLLEAGEARVQQEEQARGEAIAGPARQERLRVAVAGLRQNEICAHNWVRSGGYKGLCPNCSFEMFAYGMRCSSDCGSTVCYTCAHHRIPQRGWR</sequence>
<dbReference type="SUPFAM" id="SSF47769">
    <property type="entry name" value="SAM/Pointed domain"/>
    <property type="match status" value="1"/>
</dbReference>
<feature type="region of interest" description="Disordered" evidence="10">
    <location>
        <begin position="199"/>
        <end position="226"/>
    </location>
</feature>
<keyword evidence="7" id="KW-0833">Ubl conjugation pathway</keyword>
<dbReference type="EMBL" id="CAKOGP040002291">
    <property type="protein sequence ID" value="CAJ1966499.1"/>
    <property type="molecule type" value="Genomic_DNA"/>
</dbReference>
<dbReference type="PANTHER" id="PTHR11685">
    <property type="entry name" value="RBR FAMILY RING FINGER AND IBR DOMAIN-CONTAINING"/>
    <property type="match status" value="1"/>
</dbReference>
<evidence type="ECO:0000256" key="8">
    <source>
        <dbReference type="ARBA" id="ARBA00022833"/>
    </source>
</evidence>
<dbReference type="Gene3D" id="1.10.150.50">
    <property type="entry name" value="Transcription Factor, Ets-1"/>
    <property type="match status" value="1"/>
</dbReference>
<dbReference type="SMART" id="SM00184">
    <property type="entry name" value="RING"/>
    <property type="match status" value="2"/>
</dbReference>
<evidence type="ECO:0000256" key="4">
    <source>
        <dbReference type="ARBA" id="ARBA00022723"/>
    </source>
</evidence>
<feature type="compositionally biased region" description="Basic and acidic residues" evidence="10">
    <location>
        <begin position="199"/>
        <end position="213"/>
    </location>
</feature>
<keyword evidence="5" id="KW-0677">Repeat</keyword>
<dbReference type="SMART" id="SM00454">
    <property type="entry name" value="SAM"/>
    <property type="match status" value="1"/>
</dbReference>
<dbReference type="GO" id="GO:0016567">
    <property type="term" value="P:protein ubiquitination"/>
    <property type="evidence" value="ECO:0007669"/>
    <property type="project" value="InterPro"/>
</dbReference>
<keyword evidence="8" id="KW-0862">Zinc</keyword>
<evidence type="ECO:0000259" key="11">
    <source>
        <dbReference type="PROSITE" id="PS50089"/>
    </source>
</evidence>
<dbReference type="Gene3D" id="1.20.120.1750">
    <property type="match status" value="1"/>
</dbReference>
<keyword evidence="3" id="KW-0808">Transferase</keyword>
<dbReference type="PROSITE" id="PS50105">
    <property type="entry name" value="SAM_DOMAIN"/>
    <property type="match status" value="1"/>
</dbReference>
<keyword evidence="6 9" id="KW-0863">Zinc-finger</keyword>
<evidence type="ECO:0000256" key="9">
    <source>
        <dbReference type="PROSITE-ProRule" id="PRU00175"/>
    </source>
</evidence>
<evidence type="ECO:0000259" key="12">
    <source>
        <dbReference type="PROSITE" id="PS50105"/>
    </source>
</evidence>
<dbReference type="PROSITE" id="PS00518">
    <property type="entry name" value="ZF_RING_1"/>
    <property type="match status" value="1"/>
</dbReference>
<dbReference type="InterPro" id="IPR002867">
    <property type="entry name" value="IBR_dom"/>
</dbReference>
<feature type="region of interest" description="Disordered" evidence="10">
    <location>
        <begin position="269"/>
        <end position="311"/>
    </location>
</feature>
<dbReference type="PROSITE" id="PS50089">
    <property type="entry name" value="ZF_RING_2"/>
    <property type="match status" value="1"/>
</dbReference>
<keyword evidence="15" id="KW-1185">Reference proteome</keyword>
<evidence type="ECO:0000313" key="14">
    <source>
        <dbReference type="EMBL" id="CAJ1966499.1"/>
    </source>
</evidence>
<feature type="domain" description="SAM" evidence="12">
    <location>
        <begin position="14"/>
        <end position="79"/>
    </location>
</feature>
<accession>A0AAD2G9U3</accession>
<gene>
    <name evidence="14" type="ORF">CYCCA115_LOCUS22082</name>
</gene>
<organism evidence="14 15">
    <name type="scientific">Cylindrotheca closterium</name>
    <dbReference type="NCBI Taxonomy" id="2856"/>
    <lineage>
        <taxon>Eukaryota</taxon>
        <taxon>Sar</taxon>
        <taxon>Stramenopiles</taxon>
        <taxon>Ochrophyta</taxon>
        <taxon>Bacillariophyta</taxon>
        <taxon>Bacillariophyceae</taxon>
        <taxon>Bacillariophycidae</taxon>
        <taxon>Bacillariales</taxon>
        <taxon>Bacillariaceae</taxon>
        <taxon>Cylindrotheca</taxon>
    </lineage>
</organism>
<evidence type="ECO:0000256" key="1">
    <source>
        <dbReference type="ARBA" id="ARBA00001798"/>
    </source>
</evidence>
<dbReference type="InterPro" id="IPR001841">
    <property type="entry name" value="Znf_RING"/>
</dbReference>
<reference evidence="14" key="1">
    <citation type="submission" date="2023-08" db="EMBL/GenBank/DDBJ databases">
        <authorList>
            <person name="Audoor S."/>
            <person name="Bilcke G."/>
        </authorList>
    </citation>
    <scope>NUCLEOTIDE SEQUENCE</scope>
</reference>
<dbReference type="AlphaFoldDB" id="A0AAD2G9U3"/>
<keyword evidence="4" id="KW-0479">Metal-binding</keyword>
<dbReference type="EC" id="2.3.2.31" evidence="2"/>
<name>A0AAD2G9U3_9STRA</name>
<dbReference type="InterPro" id="IPR013761">
    <property type="entry name" value="SAM/pointed_sf"/>
</dbReference>
<dbReference type="SUPFAM" id="SSF57850">
    <property type="entry name" value="RING/U-box"/>
    <property type="match status" value="3"/>
</dbReference>
<dbReference type="InterPro" id="IPR044066">
    <property type="entry name" value="TRIAD_supradom"/>
</dbReference>
<dbReference type="Proteomes" id="UP001295423">
    <property type="component" value="Unassembled WGS sequence"/>
</dbReference>
<dbReference type="InterPro" id="IPR001660">
    <property type="entry name" value="SAM"/>
</dbReference>
<evidence type="ECO:0000259" key="13">
    <source>
        <dbReference type="PROSITE" id="PS51873"/>
    </source>
</evidence>
<dbReference type="CDD" id="cd20336">
    <property type="entry name" value="Rcat_RBR"/>
    <property type="match status" value="1"/>
</dbReference>
<dbReference type="Pfam" id="PF07647">
    <property type="entry name" value="SAM_2"/>
    <property type="match status" value="1"/>
</dbReference>
<evidence type="ECO:0000256" key="3">
    <source>
        <dbReference type="ARBA" id="ARBA00022679"/>
    </source>
</evidence>
<proteinExistence type="predicted"/>
<feature type="domain" description="RING-type" evidence="13">
    <location>
        <begin position="319"/>
        <end position="524"/>
    </location>
</feature>
<evidence type="ECO:0000256" key="10">
    <source>
        <dbReference type="SAM" id="MobiDB-lite"/>
    </source>
</evidence>
<evidence type="ECO:0000256" key="6">
    <source>
        <dbReference type="ARBA" id="ARBA00022771"/>
    </source>
</evidence>
<evidence type="ECO:0000256" key="5">
    <source>
        <dbReference type="ARBA" id="ARBA00022737"/>
    </source>
</evidence>
<dbReference type="PROSITE" id="PS51873">
    <property type="entry name" value="TRIAD"/>
    <property type="match status" value="1"/>
</dbReference>
<dbReference type="GO" id="GO:0008270">
    <property type="term" value="F:zinc ion binding"/>
    <property type="evidence" value="ECO:0007669"/>
    <property type="project" value="UniProtKB-KW"/>
</dbReference>
<comment type="catalytic activity">
    <reaction evidence="1">
        <text>[E2 ubiquitin-conjugating enzyme]-S-ubiquitinyl-L-cysteine + [acceptor protein]-L-lysine = [E2 ubiquitin-conjugating enzyme]-L-cysteine + [acceptor protein]-N(6)-ubiquitinyl-L-lysine.</text>
        <dbReference type="EC" id="2.3.2.31"/>
    </reaction>
</comment>
<dbReference type="Pfam" id="PF22191">
    <property type="entry name" value="IBR_1"/>
    <property type="match status" value="1"/>
</dbReference>
<dbReference type="SMART" id="SM00647">
    <property type="entry name" value="IBR"/>
    <property type="match status" value="2"/>
</dbReference>
<comment type="caution">
    <text evidence="14">The sequence shown here is derived from an EMBL/GenBank/DDBJ whole genome shotgun (WGS) entry which is preliminary data.</text>
</comment>